<evidence type="ECO:0000256" key="1">
    <source>
        <dbReference type="PIRSR" id="PIRSR600246-1"/>
    </source>
</evidence>
<evidence type="ECO:0000313" key="5">
    <source>
        <dbReference type="Proteomes" id="UP000807850"/>
    </source>
</evidence>
<reference evidence="4" key="1">
    <citation type="submission" date="2020-07" db="EMBL/GenBank/DDBJ databases">
        <title>Huge and variable diversity of episymbiotic CPR bacteria and DPANN archaea in groundwater ecosystems.</title>
        <authorList>
            <person name="He C.Y."/>
            <person name="Keren R."/>
            <person name="Whittaker M."/>
            <person name="Farag I.F."/>
            <person name="Doudna J."/>
            <person name="Cate J.H.D."/>
            <person name="Banfield J.F."/>
        </authorList>
    </citation>
    <scope>NUCLEOTIDE SEQUENCE</scope>
    <source>
        <strain evidence="4">NC_groundwater_928_Pr1_S-0.2um_72_17</strain>
    </source>
</reference>
<dbReference type="PANTHER" id="PTHR10188:SF6">
    <property type="entry name" value="N(4)-(BETA-N-ACETYLGLUCOSAMINYL)-L-ASPARAGINASE"/>
    <property type="match status" value="1"/>
</dbReference>
<feature type="active site" description="Nucleophile" evidence="1">
    <location>
        <position position="199"/>
    </location>
</feature>
<protein>
    <submittedName>
        <fullName evidence="4">N(4)-(Beta-N-acetylglucosaminyl)-L-asparaginase</fullName>
    </submittedName>
</protein>
<gene>
    <name evidence="4" type="ORF">HY076_00300</name>
</gene>
<feature type="site" description="Cleavage; by autolysis" evidence="3">
    <location>
        <begin position="198"/>
        <end position="199"/>
    </location>
</feature>
<feature type="binding site" evidence="2">
    <location>
        <begin position="227"/>
        <end position="230"/>
    </location>
    <ligand>
        <name>substrate</name>
    </ligand>
</feature>
<dbReference type="CDD" id="cd04513">
    <property type="entry name" value="Glycosylasparaginase"/>
    <property type="match status" value="1"/>
</dbReference>
<dbReference type="GO" id="GO:0016811">
    <property type="term" value="F:hydrolase activity, acting on carbon-nitrogen (but not peptide) bonds, in linear amides"/>
    <property type="evidence" value="ECO:0007669"/>
    <property type="project" value="UniProtKB-ARBA"/>
</dbReference>
<dbReference type="InterPro" id="IPR000246">
    <property type="entry name" value="Peptidase_T2"/>
</dbReference>
<dbReference type="Gene3D" id="3.60.20.30">
    <property type="entry name" value="(Glycosyl)asparaginase"/>
    <property type="match status" value="1"/>
</dbReference>
<dbReference type="Proteomes" id="UP000807850">
    <property type="component" value="Unassembled WGS sequence"/>
</dbReference>
<comment type="caution">
    <text evidence="4">The sequence shown here is derived from an EMBL/GenBank/DDBJ whole genome shotgun (WGS) entry which is preliminary data.</text>
</comment>
<evidence type="ECO:0000256" key="2">
    <source>
        <dbReference type="PIRSR" id="PIRSR600246-2"/>
    </source>
</evidence>
<dbReference type="EMBL" id="JACQAY010000015">
    <property type="protein sequence ID" value="MBI3538701.1"/>
    <property type="molecule type" value="Genomic_DNA"/>
</dbReference>
<dbReference type="PANTHER" id="PTHR10188">
    <property type="entry name" value="L-ASPARAGINASE"/>
    <property type="match status" value="1"/>
</dbReference>
<dbReference type="InterPro" id="IPR006311">
    <property type="entry name" value="TAT_signal"/>
</dbReference>
<dbReference type="GO" id="GO:0005737">
    <property type="term" value="C:cytoplasm"/>
    <property type="evidence" value="ECO:0007669"/>
    <property type="project" value="TreeGrafter"/>
</dbReference>
<dbReference type="AlphaFoldDB" id="A0A9D6QIZ5"/>
<name>A0A9D6QIZ5_UNCEI</name>
<organism evidence="4 5">
    <name type="scientific">Eiseniibacteriota bacterium</name>
    <dbReference type="NCBI Taxonomy" id="2212470"/>
    <lineage>
        <taxon>Bacteria</taxon>
        <taxon>Candidatus Eiseniibacteriota</taxon>
    </lineage>
</organism>
<sequence length="349" mass="37106">MNWTRRGFLGRSLAGLVATIAAPRLTPAQSPSRPGARGAAVLCSRGETWGRKVNDPAWKILGGGGASLDAVIAGANIVELDPEDQSVGYGGLPNEEGVVQLDASVMSGKLKKSGAVGALERIKTPSKVARLVMERTDHVMLVGEGALRFARAHGLEEANLLTEKSRLAWLKWKENLSDKDDWLPPADGVYAEPARVTGTINVLAIDRAGDMAGCTTTSGLAWKISGRLGDSPIIGAGMYVDNEIGAAGATGRGEEVIKTCGSYAIVEAMGRGTPPEQACREALQRIVHWTRENPDFDVKYVALRRDGEAACVGLRGRKDKPPQCSIRTAAGFRVINGSYLYEIPGTAMR</sequence>
<dbReference type="SUPFAM" id="SSF56235">
    <property type="entry name" value="N-terminal nucleophile aminohydrolases (Ntn hydrolases)"/>
    <property type="match status" value="1"/>
</dbReference>
<accession>A0A9D6QIZ5</accession>
<dbReference type="InterPro" id="IPR029055">
    <property type="entry name" value="Ntn_hydrolases_N"/>
</dbReference>
<dbReference type="Pfam" id="PF01112">
    <property type="entry name" value="Asparaginase_2"/>
    <property type="match status" value="1"/>
</dbReference>
<dbReference type="PROSITE" id="PS51318">
    <property type="entry name" value="TAT"/>
    <property type="match status" value="1"/>
</dbReference>
<proteinExistence type="predicted"/>
<evidence type="ECO:0000256" key="3">
    <source>
        <dbReference type="PIRSR" id="PIRSR600246-3"/>
    </source>
</evidence>
<evidence type="ECO:0000313" key="4">
    <source>
        <dbReference type="EMBL" id="MBI3538701.1"/>
    </source>
</evidence>
<feature type="binding site" evidence="2">
    <location>
        <begin position="250"/>
        <end position="253"/>
    </location>
    <ligand>
        <name>substrate</name>
    </ligand>
</feature>